<evidence type="ECO:0000256" key="1">
    <source>
        <dbReference type="SAM" id="MobiDB-lite"/>
    </source>
</evidence>
<proteinExistence type="predicted"/>
<evidence type="ECO:0000313" key="2">
    <source>
        <dbReference type="EMBL" id="MBW4658220.1"/>
    </source>
</evidence>
<dbReference type="Proteomes" id="UP000757435">
    <property type="component" value="Unassembled WGS sequence"/>
</dbReference>
<organism evidence="2 3">
    <name type="scientific">Drouetiella hepatica Uher 2000/2452</name>
    <dbReference type="NCBI Taxonomy" id="904376"/>
    <lineage>
        <taxon>Bacteria</taxon>
        <taxon>Bacillati</taxon>
        <taxon>Cyanobacteriota</taxon>
        <taxon>Cyanophyceae</taxon>
        <taxon>Oculatellales</taxon>
        <taxon>Oculatellaceae</taxon>
        <taxon>Drouetiella</taxon>
    </lineage>
</organism>
<reference evidence="2" key="1">
    <citation type="submission" date="2021-05" db="EMBL/GenBank/DDBJ databases">
        <authorList>
            <person name="Pietrasiak N."/>
            <person name="Ward R."/>
            <person name="Stajich J.E."/>
            <person name="Kurbessoian T."/>
        </authorList>
    </citation>
    <scope>NUCLEOTIDE SEQUENCE</scope>
    <source>
        <strain evidence="2">UHER 2000/2452</strain>
    </source>
</reference>
<feature type="compositionally biased region" description="Basic residues" evidence="1">
    <location>
        <begin position="46"/>
        <end position="64"/>
    </location>
</feature>
<accession>A0A951ULF3</accession>
<feature type="region of interest" description="Disordered" evidence="1">
    <location>
        <begin position="28"/>
        <end position="71"/>
    </location>
</feature>
<reference evidence="2" key="2">
    <citation type="journal article" date="2022" name="Microbiol. Resour. Announc.">
        <title>Metagenome Sequencing to Explore Phylogenomics of Terrestrial Cyanobacteria.</title>
        <authorList>
            <person name="Ward R.D."/>
            <person name="Stajich J.E."/>
            <person name="Johansen J.R."/>
            <person name="Huntemann M."/>
            <person name="Clum A."/>
            <person name="Foster B."/>
            <person name="Foster B."/>
            <person name="Roux S."/>
            <person name="Palaniappan K."/>
            <person name="Varghese N."/>
            <person name="Mukherjee S."/>
            <person name="Reddy T.B.K."/>
            <person name="Daum C."/>
            <person name="Copeland A."/>
            <person name="Chen I.A."/>
            <person name="Ivanova N.N."/>
            <person name="Kyrpides N.C."/>
            <person name="Shapiro N."/>
            <person name="Eloe-Fadrosh E.A."/>
            <person name="Pietrasiak N."/>
        </authorList>
    </citation>
    <scope>NUCLEOTIDE SEQUENCE</scope>
    <source>
        <strain evidence="2">UHER 2000/2452</strain>
    </source>
</reference>
<evidence type="ECO:0000313" key="3">
    <source>
        <dbReference type="Proteomes" id="UP000757435"/>
    </source>
</evidence>
<sequence length="71" mass="8072">MVSPLIDELYPAGMSLFLGSESFLKDLSEEDESTITGGKRSQSGRSNKRKKKRRVRKARRRVVRSRSNSNS</sequence>
<gene>
    <name evidence="2" type="ORF">KME15_06070</name>
</gene>
<comment type="caution">
    <text evidence="2">The sequence shown here is derived from an EMBL/GenBank/DDBJ whole genome shotgun (WGS) entry which is preliminary data.</text>
</comment>
<name>A0A951ULF3_9CYAN</name>
<dbReference type="AlphaFoldDB" id="A0A951ULF3"/>
<protein>
    <submittedName>
        <fullName evidence="2">Uncharacterized protein</fullName>
    </submittedName>
</protein>
<dbReference type="EMBL" id="JAHHHD010000004">
    <property type="protein sequence ID" value="MBW4658220.1"/>
    <property type="molecule type" value="Genomic_DNA"/>
</dbReference>